<keyword evidence="3" id="KW-1185">Reference proteome</keyword>
<organism evidence="2 3">
    <name type="scientific">Mucilaginibacter rubeus</name>
    <dbReference type="NCBI Taxonomy" id="2027860"/>
    <lineage>
        <taxon>Bacteria</taxon>
        <taxon>Pseudomonadati</taxon>
        <taxon>Bacteroidota</taxon>
        <taxon>Sphingobacteriia</taxon>
        <taxon>Sphingobacteriales</taxon>
        <taxon>Sphingobacteriaceae</taxon>
        <taxon>Mucilaginibacter</taxon>
    </lineage>
</organism>
<keyword evidence="1" id="KW-0812">Transmembrane</keyword>
<evidence type="ECO:0000256" key="1">
    <source>
        <dbReference type="SAM" id="Phobius"/>
    </source>
</evidence>
<evidence type="ECO:0000313" key="2">
    <source>
        <dbReference type="EMBL" id="QEM10071.1"/>
    </source>
</evidence>
<dbReference type="Proteomes" id="UP000251402">
    <property type="component" value="Chromosome"/>
</dbReference>
<dbReference type="RefSeq" id="WP_112570493.1">
    <property type="nucleotide sequence ID" value="NZ_CP043450.1"/>
</dbReference>
<accession>A0A5C1HYI3</accession>
<dbReference type="AlphaFoldDB" id="A0A5C1HYI3"/>
<dbReference type="KEGG" id="mrub:DEO27_008550"/>
<sequence length="174" mass="20226">MITRFAPGLFLREESEGVLVVTYEDPVSSFEKTIHLNSTAIIYNDRQKSKAVVIDKNSLVLITINQGSRGTNTCAEIYIKNQDDMVLLATFSIVEAVNDLRKTRCYKLVEYIANRLKVKYGIEWEYKISVDTPEKEKEFNKNVFIVILTLIVTFILIYYRLKYDIDHPKINYGR</sequence>
<dbReference type="OrthoDB" id="797306at2"/>
<gene>
    <name evidence="2" type="ORF">DEO27_008550</name>
</gene>
<name>A0A5C1HYI3_9SPHI</name>
<protein>
    <submittedName>
        <fullName evidence="2">Uncharacterized protein</fullName>
    </submittedName>
</protein>
<proteinExistence type="predicted"/>
<feature type="transmembrane region" description="Helical" evidence="1">
    <location>
        <begin position="143"/>
        <end position="161"/>
    </location>
</feature>
<keyword evidence="1" id="KW-1133">Transmembrane helix</keyword>
<keyword evidence="1" id="KW-0472">Membrane</keyword>
<reference evidence="2" key="1">
    <citation type="submission" date="2019-08" db="EMBL/GenBank/DDBJ databases">
        <title>Comparative genome analysis confer to the adaptation heavy metal polluted environment.</title>
        <authorList>
            <person name="Li Y."/>
        </authorList>
    </citation>
    <scope>NUCLEOTIDE SEQUENCE [LARGE SCALE GENOMIC DNA]</scope>
    <source>
        <strain evidence="2">P1</strain>
    </source>
</reference>
<dbReference type="EMBL" id="CP043450">
    <property type="protein sequence ID" value="QEM10071.1"/>
    <property type="molecule type" value="Genomic_DNA"/>
</dbReference>
<evidence type="ECO:0000313" key="3">
    <source>
        <dbReference type="Proteomes" id="UP000251402"/>
    </source>
</evidence>